<evidence type="ECO:0000313" key="1">
    <source>
        <dbReference type="EMBL" id="BCR89359.1"/>
    </source>
</evidence>
<organism evidence="1 2">
    <name type="scientific">Aspergillus chevalieri</name>
    <name type="common">Eurotium chevalieri</name>
    <dbReference type="NCBI Taxonomy" id="182096"/>
    <lineage>
        <taxon>Eukaryota</taxon>
        <taxon>Fungi</taxon>
        <taxon>Dikarya</taxon>
        <taxon>Ascomycota</taxon>
        <taxon>Pezizomycotina</taxon>
        <taxon>Eurotiomycetes</taxon>
        <taxon>Eurotiomycetidae</taxon>
        <taxon>Eurotiales</taxon>
        <taxon>Aspergillaceae</taxon>
        <taxon>Aspergillus</taxon>
        <taxon>Aspergillus subgen. Aspergillus</taxon>
    </lineage>
</organism>
<accession>A0A7R7ZQ79</accession>
<evidence type="ECO:0000313" key="2">
    <source>
        <dbReference type="Proteomes" id="UP000637239"/>
    </source>
</evidence>
<dbReference type="KEGG" id="ache:ACHE_50557A"/>
<gene>
    <name evidence="1" type="ORF">ACHE_50557A</name>
</gene>
<dbReference type="EMBL" id="AP024420">
    <property type="protein sequence ID" value="BCR89359.1"/>
    <property type="molecule type" value="Genomic_DNA"/>
</dbReference>
<reference evidence="1" key="2">
    <citation type="submission" date="2021-02" db="EMBL/GenBank/DDBJ databases">
        <title>Aspergillus chevalieri M1 genome sequence.</title>
        <authorList>
            <person name="Kadooka C."/>
            <person name="Mori K."/>
            <person name="Futagami T."/>
        </authorList>
    </citation>
    <scope>NUCLEOTIDE SEQUENCE</scope>
    <source>
        <strain evidence="1">M1</strain>
    </source>
</reference>
<dbReference type="AlphaFoldDB" id="A0A7R7ZQ79"/>
<keyword evidence="2" id="KW-1185">Reference proteome</keyword>
<proteinExistence type="predicted"/>
<dbReference type="GeneID" id="66983717"/>
<sequence length="76" mass="8808">MSLKDVLIRFEGVEEWEETRDEVDKILQELTGTDEYPSTRSLPPIIFGAQLDEDGMERLRRLDGVIVQVPEEEDDD</sequence>
<protein>
    <submittedName>
        <fullName evidence="1">Uncharacterized protein</fullName>
    </submittedName>
</protein>
<reference evidence="1" key="1">
    <citation type="submission" date="2021-01" db="EMBL/GenBank/DDBJ databases">
        <authorList>
            <consortium name="Aspergillus chevalieri M1 genome sequencing consortium"/>
            <person name="Kazuki M."/>
            <person name="Futagami T."/>
        </authorList>
    </citation>
    <scope>NUCLEOTIDE SEQUENCE</scope>
    <source>
        <strain evidence="1">M1</strain>
    </source>
</reference>
<dbReference type="Proteomes" id="UP000637239">
    <property type="component" value="Chromosome 5"/>
</dbReference>
<dbReference type="RefSeq" id="XP_043137881.1">
    <property type="nucleotide sequence ID" value="XM_043280287.1"/>
</dbReference>
<name>A0A7R7ZQ79_ASPCH</name>